<dbReference type="AlphaFoldDB" id="A0AAV1KPD7"/>
<evidence type="ECO:0000313" key="7">
    <source>
        <dbReference type="Proteomes" id="UP001314205"/>
    </source>
</evidence>
<dbReference type="EMBL" id="CAVLGL010000068">
    <property type="protein sequence ID" value="CAK1584149.1"/>
    <property type="molecule type" value="Genomic_DNA"/>
</dbReference>
<reference evidence="6 7" key="1">
    <citation type="submission" date="2023-11" db="EMBL/GenBank/DDBJ databases">
        <authorList>
            <person name="Hedman E."/>
            <person name="Englund M."/>
            <person name="Stromberg M."/>
            <person name="Nyberg Akerstrom W."/>
            <person name="Nylinder S."/>
            <person name="Jareborg N."/>
            <person name="Kallberg Y."/>
            <person name="Kronander E."/>
        </authorList>
    </citation>
    <scope>NUCLEOTIDE SEQUENCE [LARGE SCALE GENOMIC DNA]</scope>
</reference>
<dbReference type="GO" id="GO:0005694">
    <property type="term" value="C:chromosome"/>
    <property type="evidence" value="ECO:0007669"/>
    <property type="project" value="TreeGrafter"/>
</dbReference>
<evidence type="ECO:0000256" key="2">
    <source>
        <dbReference type="ARBA" id="ARBA00022741"/>
    </source>
</evidence>
<sequence>MKTSTMSPPLHVEVVQKKESFMNKNILKELVHNFLANFTTLTPGAIINNSDLEENVQLFEHVQSITFCDVEHDSEVVTSATELVYHVYTLDSFGAETDTMSDNSSGEEVSVADVWALPAEEFHGLWETLIYDSKLKEDTLRFVETAFDFADRGVDPNIVSWNRVVLLHGPPGTGKTSLCRALSQKLAIRLSDRFPRARLLEINAHGLFSKWFSESGKLVAKLFERIREILEDRRLLACILVDEVESLTHARRAALAGLEPSDSIRAVNAILTQLDRLKRHPNALVLTTSNVTGAIDVAFVDRADIKRLVGPPSERAAYEILRGCCGELMARGVVAPREQLFPLRVLEAARFAESDGSRASLRLREVARGAAAAASSARALRRLPFLARALHSSCEGPPSLPRFIDALHAALTQQLHDARDLCNDPGPTSPLS</sequence>
<evidence type="ECO:0000256" key="3">
    <source>
        <dbReference type="ARBA" id="ARBA00022840"/>
    </source>
</evidence>
<keyword evidence="3" id="KW-0067">ATP-binding</keyword>
<dbReference type="Proteomes" id="UP001314205">
    <property type="component" value="Unassembled WGS sequence"/>
</dbReference>
<accession>A0AAV1KPD7</accession>
<dbReference type="GO" id="GO:0005524">
    <property type="term" value="F:ATP binding"/>
    <property type="evidence" value="ECO:0007669"/>
    <property type="project" value="UniProtKB-KW"/>
</dbReference>
<dbReference type="FunFam" id="3.40.50.300:FF:001494">
    <property type="entry name" value="Pachytene checkpoint component Pch2"/>
    <property type="match status" value="1"/>
</dbReference>
<dbReference type="Pfam" id="PF23563">
    <property type="entry name" value="TRIP13_N"/>
    <property type="match status" value="1"/>
</dbReference>
<keyword evidence="7" id="KW-1185">Reference proteome</keyword>
<dbReference type="GO" id="GO:0051598">
    <property type="term" value="P:meiotic recombination checkpoint signaling"/>
    <property type="evidence" value="ECO:0007669"/>
    <property type="project" value="TreeGrafter"/>
</dbReference>
<feature type="domain" description="AAA+ ATPase" evidence="5">
    <location>
        <begin position="161"/>
        <end position="313"/>
    </location>
</feature>
<protein>
    <recommendedName>
        <fullName evidence="5">AAA+ ATPase domain-containing protein</fullName>
    </recommendedName>
</protein>
<gene>
    <name evidence="6" type="ORF">PARMNEM_LOCUS5458</name>
</gene>
<evidence type="ECO:0000256" key="1">
    <source>
        <dbReference type="ARBA" id="ARBA00007271"/>
    </source>
</evidence>
<comment type="caution">
    <text evidence="6">The sequence shown here is derived from an EMBL/GenBank/DDBJ whole genome shotgun (WGS) entry which is preliminary data.</text>
</comment>
<dbReference type="GO" id="GO:0016887">
    <property type="term" value="F:ATP hydrolysis activity"/>
    <property type="evidence" value="ECO:0007669"/>
    <property type="project" value="InterPro"/>
</dbReference>
<keyword evidence="4" id="KW-0469">Meiosis</keyword>
<evidence type="ECO:0000259" key="5">
    <source>
        <dbReference type="SMART" id="SM00382"/>
    </source>
</evidence>
<organism evidence="6 7">
    <name type="scientific">Parnassius mnemosyne</name>
    <name type="common">clouded apollo</name>
    <dbReference type="NCBI Taxonomy" id="213953"/>
    <lineage>
        <taxon>Eukaryota</taxon>
        <taxon>Metazoa</taxon>
        <taxon>Ecdysozoa</taxon>
        <taxon>Arthropoda</taxon>
        <taxon>Hexapoda</taxon>
        <taxon>Insecta</taxon>
        <taxon>Pterygota</taxon>
        <taxon>Neoptera</taxon>
        <taxon>Endopterygota</taxon>
        <taxon>Lepidoptera</taxon>
        <taxon>Glossata</taxon>
        <taxon>Ditrysia</taxon>
        <taxon>Papilionoidea</taxon>
        <taxon>Papilionidae</taxon>
        <taxon>Parnassiinae</taxon>
        <taxon>Parnassini</taxon>
        <taxon>Parnassius</taxon>
        <taxon>Driopa</taxon>
    </lineage>
</organism>
<dbReference type="InterPro" id="IPR003959">
    <property type="entry name" value="ATPase_AAA_core"/>
</dbReference>
<comment type="similarity">
    <text evidence="1">Belongs to the AAA ATPase family. PCH2 subfamily.</text>
</comment>
<dbReference type="PANTHER" id="PTHR45991">
    <property type="entry name" value="PACHYTENE CHECKPOINT PROTEIN 2"/>
    <property type="match status" value="1"/>
</dbReference>
<dbReference type="InterPro" id="IPR058249">
    <property type="entry name" value="Pch2_C"/>
</dbReference>
<dbReference type="GO" id="GO:0007131">
    <property type="term" value="P:reciprocal meiotic recombination"/>
    <property type="evidence" value="ECO:0007669"/>
    <property type="project" value="TreeGrafter"/>
</dbReference>
<name>A0AAV1KPD7_9NEOP</name>
<dbReference type="Pfam" id="PF23242">
    <property type="entry name" value="AAA_lid_TRIP13_C"/>
    <property type="match status" value="1"/>
</dbReference>
<dbReference type="PANTHER" id="PTHR45991:SF1">
    <property type="entry name" value="PACHYTENE CHECKPOINT PROTEIN 2 HOMOLOG"/>
    <property type="match status" value="1"/>
</dbReference>
<dbReference type="InterPro" id="IPR044539">
    <property type="entry name" value="Pch2-like"/>
</dbReference>
<keyword evidence="2" id="KW-0547">Nucleotide-binding</keyword>
<dbReference type="Pfam" id="PF00004">
    <property type="entry name" value="AAA"/>
    <property type="match status" value="1"/>
</dbReference>
<dbReference type="InterPro" id="IPR003593">
    <property type="entry name" value="AAA+_ATPase"/>
</dbReference>
<dbReference type="InterPro" id="IPR027417">
    <property type="entry name" value="P-loop_NTPase"/>
</dbReference>
<dbReference type="Gene3D" id="3.40.50.300">
    <property type="entry name" value="P-loop containing nucleotide triphosphate hydrolases"/>
    <property type="match status" value="1"/>
</dbReference>
<dbReference type="SUPFAM" id="SSF52540">
    <property type="entry name" value="P-loop containing nucleoside triphosphate hydrolases"/>
    <property type="match status" value="1"/>
</dbReference>
<dbReference type="SMART" id="SM00382">
    <property type="entry name" value="AAA"/>
    <property type="match status" value="1"/>
</dbReference>
<dbReference type="GO" id="GO:0005634">
    <property type="term" value="C:nucleus"/>
    <property type="evidence" value="ECO:0007669"/>
    <property type="project" value="TreeGrafter"/>
</dbReference>
<proteinExistence type="inferred from homology"/>
<evidence type="ECO:0000256" key="4">
    <source>
        <dbReference type="ARBA" id="ARBA00023254"/>
    </source>
</evidence>
<evidence type="ECO:0000313" key="6">
    <source>
        <dbReference type="EMBL" id="CAK1584149.1"/>
    </source>
</evidence>